<proteinExistence type="predicted"/>
<feature type="domain" description="Peptidase S24/S26A/S26B/S26C" evidence="4">
    <location>
        <begin position="7"/>
        <end position="91"/>
    </location>
</feature>
<dbReference type="InterPro" id="IPR015927">
    <property type="entry name" value="Peptidase_S24_S26A/B/C"/>
</dbReference>
<dbReference type="SUPFAM" id="SSF51306">
    <property type="entry name" value="LexA/Signal peptidase"/>
    <property type="match status" value="1"/>
</dbReference>
<name>A0ABW2I049_9ACTN</name>
<dbReference type="PANTHER" id="PTHR12383:SF16">
    <property type="entry name" value="MITOCHONDRIAL INNER MEMBRANE PROTEASE SUBUNIT 1"/>
    <property type="match status" value="1"/>
</dbReference>
<gene>
    <name evidence="5" type="ORF">ACFQS1_25870</name>
</gene>
<keyword evidence="6" id="KW-1185">Reference proteome</keyword>
<protein>
    <submittedName>
        <fullName evidence="5">S26 family signal peptidase</fullName>
    </submittedName>
</protein>
<dbReference type="EMBL" id="JBHTBJ010000022">
    <property type="protein sequence ID" value="MFC7277436.1"/>
    <property type="molecule type" value="Genomic_DNA"/>
</dbReference>
<dbReference type="InterPro" id="IPR052064">
    <property type="entry name" value="Mito_IMP1_subunit"/>
</dbReference>
<reference evidence="6" key="1">
    <citation type="journal article" date="2019" name="Int. J. Syst. Evol. Microbiol.">
        <title>The Global Catalogue of Microorganisms (GCM) 10K type strain sequencing project: providing services to taxonomists for standard genome sequencing and annotation.</title>
        <authorList>
            <consortium name="The Broad Institute Genomics Platform"/>
            <consortium name="The Broad Institute Genome Sequencing Center for Infectious Disease"/>
            <person name="Wu L."/>
            <person name="Ma J."/>
        </authorList>
    </citation>
    <scope>NUCLEOTIDE SEQUENCE [LARGE SCALE GENOMIC DNA]</scope>
    <source>
        <strain evidence="6">XZYJT-10</strain>
    </source>
</reference>
<evidence type="ECO:0000313" key="6">
    <source>
        <dbReference type="Proteomes" id="UP001596548"/>
    </source>
</evidence>
<evidence type="ECO:0000313" key="5">
    <source>
        <dbReference type="EMBL" id="MFC7277436.1"/>
    </source>
</evidence>
<keyword evidence="3" id="KW-0472">Membrane</keyword>
<dbReference type="Gene3D" id="2.10.109.10">
    <property type="entry name" value="Umud Fragment, subunit A"/>
    <property type="match status" value="1"/>
</dbReference>
<evidence type="ECO:0000256" key="1">
    <source>
        <dbReference type="ARBA" id="ARBA00004308"/>
    </source>
</evidence>
<evidence type="ECO:0000259" key="4">
    <source>
        <dbReference type="Pfam" id="PF00717"/>
    </source>
</evidence>
<dbReference type="PANTHER" id="PTHR12383">
    <property type="entry name" value="PROTEASE FAMILY S26 MITOCHONDRIAL INNER MEMBRANE PROTEASE-RELATED"/>
    <property type="match status" value="1"/>
</dbReference>
<keyword evidence="2" id="KW-0378">Hydrolase</keyword>
<dbReference type="Proteomes" id="UP001596548">
    <property type="component" value="Unassembled WGS sequence"/>
</dbReference>
<dbReference type="InterPro" id="IPR036286">
    <property type="entry name" value="LexA/Signal_pep-like_sf"/>
</dbReference>
<sequence length="103" mass="11568">MRWQLPLFAVLVSGPSMAPALRSGDALLVRRGGRRVRAGDVVVARFRTRPDLLVVKRAIREQDGGWWIQGDNGLVEDDSRRYGVADVIGRVLIRYYPRPGRLG</sequence>
<evidence type="ECO:0000256" key="2">
    <source>
        <dbReference type="ARBA" id="ARBA00022801"/>
    </source>
</evidence>
<dbReference type="RefSeq" id="WP_378973025.1">
    <property type="nucleotide sequence ID" value="NZ_JBHTBJ010000022.1"/>
</dbReference>
<dbReference type="CDD" id="cd06530">
    <property type="entry name" value="S26_SPase_I"/>
    <property type="match status" value="1"/>
</dbReference>
<evidence type="ECO:0000256" key="3">
    <source>
        <dbReference type="ARBA" id="ARBA00023136"/>
    </source>
</evidence>
<comment type="subcellular location">
    <subcellularLocation>
        <location evidence="1">Endomembrane system</location>
    </subcellularLocation>
</comment>
<dbReference type="Pfam" id="PF00717">
    <property type="entry name" value="Peptidase_S24"/>
    <property type="match status" value="1"/>
</dbReference>
<comment type="caution">
    <text evidence="5">The sequence shown here is derived from an EMBL/GenBank/DDBJ whole genome shotgun (WGS) entry which is preliminary data.</text>
</comment>
<organism evidence="5 6">
    <name type="scientific">Paractinoplanes rhizophilus</name>
    <dbReference type="NCBI Taxonomy" id="1416877"/>
    <lineage>
        <taxon>Bacteria</taxon>
        <taxon>Bacillati</taxon>
        <taxon>Actinomycetota</taxon>
        <taxon>Actinomycetes</taxon>
        <taxon>Micromonosporales</taxon>
        <taxon>Micromonosporaceae</taxon>
        <taxon>Paractinoplanes</taxon>
    </lineage>
</organism>
<dbReference type="InterPro" id="IPR019533">
    <property type="entry name" value="Peptidase_S26"/>
</dbReference>
<accession>A0ABW2I049</accession>